<keyword evidence="2" id="KW-1185">Reference proteome</keyword>
<sequence>MVNHLSVARITFSTPDDSHHYGIYKKAVFASEKQEVVTWSLFEEKQKIVHNFLDAIVPRQNSTRPPLFRLGIDVSFHLRTLSCILFGINLRPLFRSKTTQPPLLLKHIPWALPLVAAAETTAPAPLRPSWSRPCPRGDIAAVEILANLTHWFKVIDIIDRLVANGLTAGTIARIITRFHALPYMADYPRNSTTKMTQFSIQRTSYGIDWDMTDLDGSDFLNPCSTSEGAWKQARCGDTLDLTRCVLYSIKYSDDWDQFQSNLGRSEKVVGHHPSTLSEGKGSDAAPYRLEAPNLGAGGRGYVIGKVEKLNDLDENKEEEEEEEGIQTVLYYKSLDSGKVTNGEKESSEDKGFKLAVENDDASKDIPHDSGMPTDSLNGSVPQTSPSSLYHTKCTHVQRDSAGPEIEHPTHRYSKNVPVFLQQPYTDLPQHHLIIANSNVFVFTEEGATDCSNIFPPTSPTNRLVGGHSLGEQPAFCVWVDVVELEASDPVTLVERGGFCEWENAGGGWKRVEVAVRLYGEGFNGFIRCLRVLTFDGVNRILEQTLDQEATILLCDITILLNICFASLEAQENTISHYHGHEITPSHGNMSPPRRLSLHAPTSRWTWEFFLRPYTFNCNISTEFLTSTPKLDSTVRMVGHHFAGTFDSFGRNAPSKNVPFPESANITAVELLTFLPLSLKSPDVVFRLISNGGSRFINKIVNTVRELERPWPSNSCGIMLRNTMRQSGYKNWSITTHEKWHKKVAAEWDEKKLNVAGFQTPSEKLQRSPPRLPIPFADLALDVKKFPEGDDALDLTRMVKFAMENPEEEYWYPTDYEKLLKHLGGPLEVKDEHTDRQVFKRWEGVSSPMKPKQTPTPKRKRTPKIGEKRSRGRPRKRLRLTESAEPGSPDLDALESEPELELESSSEVELIPIMEVNKEEKHTESQPRVYKYYWPLQFGFPPPPSESLSDETLSLLFWAEGDPFETDPLSPYAYGGPRRFPPYRELYRLKEPHPDDMSGWAENVRWAKEQAFVYRVGSWNESPDHQGLIFSYRKQQAWYSKEFIEADMKEQEQKKLEGERQMHE</sequence>
<dbReference type="Proteomes" id="UP000799755">
    <property type="component" value="Unassembled WGS sequence"/>
</dbReference>
<accession>A0ACB6R2V4</accession>
<protein>
    <submittedName>
        <fullName evidence="1">Uncharacterized protein</fullName>
    </submittedName>
</protein>
<evidence type="ECO:0000313" key="1">
    <source>
        <dbReference type="EMBL" id="KAF2472842.1"/>
    </source>
</evidence>
<organism evidence="1 2">
    <name type="scientific">Lindgomyces ingoldianus</name>
    <dbReference type="NCBI Taxonomy" id="673940"/>
    <lineage>
        <taxon>Eukaryota</taxon>
        <taxon>Fungi</taxon>
        <taxon>Dikarya</taxon>
        <taxon>Ascomycota</taxon>
        <taxon>Pezizomycotina</taxon>
        <taxon>Dothideomycetes</taxon>
        <taxon>Pleosporomycetidae</taxon>
        <taxon>Pleosporales</taxon>
        <taxon>Lindgomycetaceae</taxon>
        <taxon>Lindgomyces</taxon>
    </lineage>
</organism>
<name>A0ACB6R2V4_9PLEO</name>
<gene>
    <name evidence="1" type="ORF">BDR25DRAFT_392698</name>
</gene>
<proteinExistence type="predicted"/>
<dbReference type="EMBL" id="MU003501">
    <property type="protein sequence ID" value="KAF2472842.1"/>
    <property type="molecule type" value="Genomic_DNA"/>
</dbReference>
<reference evidence="1" key="1">
    <citation type="journal article" date="2020" name="Stud. Mycol.">
        <title>101 Dothideomycetes genomes: a test case for predicting lifestyles and emergence of pathogens.</title>
        <authorList>
            <person name="Haridas S."/>
            <person name="Albert R."/>
            <person name="Binder M."/>
            <person name="Bloem J."/>
            <person name="Labutti K."/>
            <person name="Salamov A."/>
            <person name="Andreopoulos B."/>
            <person name="Baker S."/>
            <person name="Barry K."/>
            <person name="Bills G."/>
            <person name="Bluhm B."/>
            <person name="Cannon C."/>
            <person name="Castanera R."/>
            <person name="Culley D."/>
            <person name="Daum C."/>
            <person name="Ezra D."/>
            <person name="Gonzalez J."/>
            <person name="Henrissat B."/>
            <person name="Kuo A."/>
            <person name="Liang C."/>
            <person name="Lipzen A."/>
            <person name="Lutzoni F."/>
            <person name="Magnuson J."/>
            <person name="Mondo S."/>
            <person name="Nolan M."/>
            <person name="Ohm R."/>
            <person name="Pangilinan J."/>
            <person name="Park H.-J."/>
            <person name="Ramirez L."/>
            <person name="Alfaro M."/>
            <person name="Sun H."/>
            <person name="Tritt A."/>
            <person name="Yoshinaga Y."/>
            <person name="Zwiers L.-H."/>
            <person name="Turgeon B."/>
            <person name="Goodwin S."/>
            <person name="Spatafora J."/>
            <person name="Crous P."/>
            <person name="Grigoriev I."/>
        </authorList>
    </citation>
    <scope>NUCLEOTIDE SEQUENCE</scope>
    <source>
        <strain evidence="1">ATCC 200398</strain>
    </source>
</reference>
<comment type="caution">
    <text evidence="1">The sequence shown here is derived from an EMBL/GenBank/DDBJ whole genome shotgun (WGS) entry which is preliminary data.</text>
</comment>
<evidence type="ECO:0000313" key="2">
    <source>
        <dbReference type="Proteomes" id="UP000799755"/>
    </source>
</evidence>